<feature type="active site" description="Proton acceptor" evidence="8">
    <location>
        <position position="282"/>
    </location>
</feature>
<dbReference type="InterPro" id="IPR001653">
    <property type="entry name" value="DAP_epimerase_DapF"/>
</dbReference>
<comment type="pathway">
    <text evidence="1 8">Amino-acid biosynthesis; L-lysine biosynthesis via DAP pathway; DL-2,6-diaminopimelate from LL-2,6-diaminopimelate: step 1/1.</text>
</comment>
<dbReference type="PANTHER" id="PTHR31689">
    <property type="entry name" value="DIAMINOPIMELATE EPIMERASE, CHLOROPLASTIC"/>
    <property type="match status" value="1"/>
</dbReference>
<comment type="similarity">
    <text evidence="2 8">Belongs to the diaminopimelate epimerase family.</text>
</comment>
<dbReference type="Gene3D" id="3.10.310.10">
    <property type="entry name" value="Diaminopimelate Epimerase, Chain A, domain 1"/>
    <property type="match status" value="2"/>
</dbReference>
<feature type="site" description="Could be important to modulate the pK values of the two catalytic cysteine residues" evidence="8">
    <location>
        <position position="225"/>
    </location>
</feature>
<proteinExistence type="inferred from homology"/>
<evidence type="ECO:0000256" key="6">
    <source>
        <dbReference type="ARBA" id="ARBA00023235"/>
    </source>
</evidence>
<gene>
    <name evidence="8 11" type="primary">dapF</name>
    <name evidence="11" type="ORF">GCM10010140_06190</name>
</gene>
<evidence type="ECO:0000313" key="12">
    <source>
        <dbReference type="Proteomes" id="UP000611554"/>
    </source>
</evidence>
<evidence type="ECO:0000256" key="9">
    <source>
        <dbReference type="PROSITE-ProRule" id="PRU10125"/>
    </source>
</evidence>
<evidence type="ECO:0000256" key="8">
    <source>
        <dbReference type="HAMAP-Rule" id="MF_00197"/>
    </source>
</evidence>
<dbReference type="Pfam" id="PF01678">
    <property type="entry name" value="DAP_epimerase"/>
    <property type="match status" value="2"/>
</dbReference>
<comment type="catalytic activity">
    <reaction evidence="7 8">
        <text>(2S,6S)-2,6-diaminopimelate = meso-2,6-diaminopimelate</text>
        <dbReference type="Rhea" id="RHEA:15393"/>
        <dbReference type="ChEBI" id="CHEBI:57609"/>
        <dbReference type="ChEBI" id="CHEBI:57791"/>
        <dbReference type="EC" id="5.1.1.7"/>
    </reaction>
</comment>
<organism evidence="11 12">
    <name type="scientific">Streptosporangium pseudovulgare</name>
    <dbReference type="NCBI Taxonomy" id="35765"/>
    <lineage>
        <taxon>Bacteria</taxon>
        <taxon>Bacillati</taxon>
        <taxon>Actinomycetota</taxon>
        <taxon>Actinomycetes</taxon>
        <taxon>Streptosporangiales</taxon>
        <taxon>Streptosporangiaceae</taxon>
        <taxon>Streptosporangium</taxon>
    </lineage>
</organism>
<evidence type="ECO:0000256" key="1">
    <source>
        <dbReference type="ARBA" id="ARBA00005196"/>
    </source>
</evidence>
<keyword evidence="12" id="KW-1185">Reference proteome</keyword>
<feature type="binding site" evidence="8">
    <location>
        <position position="141"/>
    </location>
    <ligand>
        <name>substrate</name>
    </ligand>
</feature>
<name>A0ABQ2QHU7_9ACTN</name>
<feature type="binding site" evidence="8">
    <location>
        <begin position="273"/>
        <end position="274"/>
    </location>
    <ligand>
        <name>substrate</name>
    </ligand>
</feature>
<reference evidence="12" key="1">
    <citation type="journal article" date="2019" name="Int. J. Syst. Evol. Microbiol.">
        <title>The Global Catalogue of Microorganisms (GCM) 10K type strain sequencing project: providing services to taxonomists for standard genome sequencing and annotation.</title>
        <authorList>
            <consortium name="The Broad Institute Genomics Platform"/>
            <consortium name="The Broad Institute Genome Sequencing Center for Infectious Disease"/>
            <person name="Wu L."/>
            <person name="Ma J."/>
        </authorList>
    </citation>
    <scope>NUCLEOTIDE SEQUENCE [LARGE SCALE GENOMIC DNA]</scope>
    <source>
        <strain evidence="12">JCM 3115</strain>
    </source>
</reference>
<dbReference type="EMBL" id="BMQJ01000001">
    <property type="protein sequence ID" value="GGP80284.1"/>
    <property type="molecule type" value="Genomic_DNA"/>
</dbReference>
<protein>
    <recommendedName>
        <fullName evidence="3 8">Diaminopimelate epimerase</fullName>
        <shortName evidence="8">DAP epimerase</shortName>
        <ecNumber evidence="3 8">5.1.1.7</ecNumber>
    </recommendedName>
    <alternativeName>
        <fullName evidence="8">PLP-independent amino acid racemase</fullName>
    </alternativeName>
</protein>
<comment type="caution">
    <text evidence="11">The sequence shown here is derived from an EMBL/GenBank/DDBJ whole genome shotgun (WGS) entry which is preliminary data.</text>
</comment>
<dbReference type="SUPFAM" id="SSF54506">
    <property type="entry name" value="Diaminopimelate epimerase-like"/>
    <property type="match status" value="2"/>
</dbReference>
<evidence type="ECO:0000313" key="11">
    <source>
        <dbReference type="EMBL" id="GGP80284.1"/>
    </source>
</evidence>
<accession>A0ABQ2QHU7</accession>
<sequence>MTSGACPRPGPVRPEMFAIRPGPSGDARDPARSVRGRSRSGPVRPGALAIGPGRVRDSPPDPRRAYSWDMRFVKGHGTENDFVILPDPDGELELSAARVAALCDRRAGIGADGVLRVTRTKLSPEVADQAGEAEWFMDYRNADGGVAEMCGNGTRVFARYLVESGLADEGEFGVATRAGVKRVRLARGGGDVSVDMGAPRVLGESRAVVGGREYEGVRVDMGNPHLACVIGDPVAGLDLTRQPAFDPEVFPHGVNVELLNAVGPRRVVMRVHERGVGETRSCGTGTVASAVAAARLAGETTGTWEVEVPGGTLTVTLDEHTSHLAGPAVLVASGEILI</sequence>
<dbReference type="HAMAP" id="MF_00197">
    <property type="entry name" value="DAP_epimerase"/>
    <property type="match status" value="1"/>
</dbReference>
<dbReference type="EC" id="5.1.1.7" evidence="3 8"/>
<comment type="subcellular location">
    <subcellularLocation>
        <location evidence="8">Cytoplasm</location>
    </subcellularLocation>
</comment>
<keyword evidence="6 8" id="KW-0413">Isomerase</keyword>
<feature type="site" description="Could be important to modulate the pK values of the two catalytic cysteine residues" evidence="8">
    <location>
        <position position="273"/>
    </location>
</feature>
<evidence type="ECO:0000256" key="3">
    <source>
        <dbReference type="ARBA" id="ARBA00013080"/>
    </source>
</evidence>
<feature type="binding site" evidence="8">
    <location>
        <position position="80"/>
    </location>
    <ligand>
        <name>substrate</name>
    </ligand>
</feature>
<feature type="binding site" evidence="8">
    <location>
        <position position="223"/>
    </location>
    <ligand>
        <name>substrate</name>
    </ligand>
</feature>
<evidence type="ECO:0000256" key="10">
    <source>
        <dbReference type="SAM" id="MobiDB-lite"/>
    </source>
</evidence>
<evidence type="ECO:0000256" key="2">
    <source>
        <dbReference type="ARBA" id="ARBA00010219"/>
    </source>
</evidence>
<feature type="binding site" evidence="8">
    <location>
        <begin position="283"/>
        <end position="284"/>
    </location>
    <ligand>
        <name>substrate</name>
    </ligand>
</feature>
<feature type="active site" description="Proton donor" evidence="8">
    <location>
        <position position="150"/>
    </location>
</feature>
<comment type="function">
    <text evidence="8">Catalyzes the stereoinversion of LL-2,6-diaminopimelate (L,L-DAP) to meso-diaminopimelate (meso-DAP), a precursor of L-lysine and an essential component of the bacterial peptidoglycan.</text>
</comment>
<keyword evidence="4 8" id="KW-0028">Amino-acid biosynthesis</keyword>
<dbReference type="PANTHER" id="PTHR31689:SF0">
    <property type="entry name" value="DIAMINOPIMELATE EPIMERASE"/>
    <property type="match status" value="1"/>
</dbReference>
<dbReference type="Proteomes" id="UP000611554">
    <property type="component" value="Unassembled WGS sequence"/>
</dbReference>
<feature type="binding site" evidence="8">
    <location>
        <begin position="151"/>
        <end position="152"/>
    </location>
    <ligand>
        <name>substrate</name>
    </ligand>
</feature>
<keyword evidence="5 8" id="KW-0457">Lysine biosynthesis</keyword>
<dbReference type="InterPro" id="IPR018510">
    <property type="entry name" value="DAP_epimerase_AS"/>
</dbReference>
<keyword evidence="8" id="KW-0963">Cytoplasm</keyword>
<evidence type="ECO:0000256" key="4">
    <source>
        <dbReference type="ARBA" id="ARBA00022605"/>
    </source>
</evidence>
<feature type="region of interest" description="Disordered" evidence="10">
    <location>
        <begin position="1"/>
        <end position="62"/>
    </location>
</feature>
<comment type="subunit">
    <text evidence="8">Homodimer.</text>
</comment>
<dbReference type="NCBIfam" id="TIGR00652">
    <property type="entry name" value="DapF"/>
    <property type="match status" value="1"/>
</dbReference>
<dbReference type="PROSITE" id="PS01326">
    <property type="entry name" value="DAP_EPIMERASE"/>
    <property type="match status" value="1"/>
</dbReference>
<comment type="caution">
    <text evidence="8">Lacks conserved residue(s) required for the propagation of feature annotation.</text>
</comment>
<feature type="binding site" evidence="8">
    <location>
        <position position="255"/>
    </location>
    <ligand>
        <name>substrate</name>
    </ligand>
</feature>
<evidence type="ECO:0000256" key="7">
    <source>
        <dbReference type="ARBA" id="ARBA00051712"/>
    </source>
</evidence>
<evidence type="ECO:0000256" key="5">
    <source>
        <dbReference type="ARBA" id="ARBA00023154"/>
    </source>
</evidence>
<feature type="active site" evidence="9">
    <location>
        <position position="150"/>
    </location>
</feature>